<name>A0A653CDW6_CALMS</name>
<gene>
    <name evidence="1" type="ORF">CALMAC_LOCUS8277</name>
</gene>
<proteinExistence type="predicted"/>
<dbReference type="AlphaFoldDB" id="A0A653CDW6"/>
<keyword evidence="2" id="KW-1185">Reference proteome</keyword>
<dbReference type="EMBL" id="CAACVG010007560">
    <property type="protein sequence ID" value="VEN46048.1"/>
    <property type="molecule type" value="Genomic_DNA"/>
</dbReference>
<evidence type="ECO:0000313" key="2">
    <source>
        <dbReference type="Proteomes" id="UP000410492"/>
    </source>
</evidence>
<reference evidence="1 2" key="1">
    <citation type="submission" date="2019-01" db="EMBL/GenBank/DDBJ databases">
        <authorList>
            <person name="Sayadi A."/>
        </authorList>
    </citation>
    <scope>NUCLEOTIDE SEQUENCE [LARGE SCALE GENOMIC DNA]</scope>
</reference>
<dbReference type="Proteomes" id="UP000410492">
    <property type="component" value="Unassembled WGS sequence"/>
</dbReference>
<organism evidence="1 2">
    <name type="scientific">Callosobruchus maculatus</name>
    <name type="common">Southern cowpea weevil</name>
    <name type="synonym">Pulse bruchid</name>
    <dbReference type="NCBI Taxonomy" id="64391"/>
    <lineage>
        <taxon>Eukaryota</taxon>
        <taxon>Metazoa</taxon>
        <taxon>Ecdysozoa</taxon>
        <taxon>Arthropoda</taxon>
        <taxon>Hexapoda</taxon>
        <taxon>Insecta</taxon>
        <taxon>Pterygota</taxon>
        <taxon>Neoptera</taxon>
        <taxon>Endopterygota</taxon>
        <taxon>Coleoptera</taxon>
        <taxon>Polyphaga</taxon>
        <taxon>Cucujiformia</taxon>
        <taxon>Chrysomeloidea</taxon>
        <taxon>Chrysomelidae</taxon>
        <taxon>Bruchinae</taxon>
        <taxon>Bruchini</taxon>
        <taxon>Callosobruchus</taxon>
    </lineage>
</organism>
<protein>
    <submittedName>
        <fullName evidence="1">Uncharacterized protein</fullName>
    </submittedName>
</protein>
<dbReference type="OrthoDB" id="2152421at2759"/>
<sequence length="71" mass="8091">MECYVTCFQVTACFFFGAKHATYNGDLPSENLILFVVSIYGRLYTLYMIADLLKLFGITNVSESVYEQKIS</sequence>
<accession>A0A653CDW6</accession>
<evidence type="ECO:0000313" key="1">
    <source>
        <dbReference type="EMBL" id="VEN46048.1"/>
    </source>
</evidence>
<feature type="non-terminal residue" evidence="1">
    <location>
        <position position="71"/>
    </location>
</feature>